<feature type="transmembrane region" description="Helical" evidence="9">
    <location>
        <begin position="155"/>
        <end position="174"/>
    </location>
</feature>
<dbReference type="SUPFAM" id="SSF52540">
    <property type="entry name" value="P-loop containing nucleoside triphosphate hydrolases"/>
    <property type="match status" value="1"/>
</dbReference>
<dbReference type="InterPro" id="IPR043428">
    <property type="entry name" value="LivM-like"/>
</dbReference>
<dbReference type="CDD" id="cd06581">
    <property type="entry name" value="TM_PBP1_LivM_like"/>
    <property type="match status" value="1"/>
</dbReference>
<gene>
    <name evidence="11" type="ORF">EAH82_20100</name>
</gene>
<dbReference type="GO" id="GO:0015658">
    <property type="term" value="F:branched-chain amino acid transmembrane transporter activity"/>
    <property type="evidence" value="ECO:0007669"/>
    <property type="project" value="InterPro"/>
</dbReference>
<feature type="transmembrane region" description="Helical" evidence="9">
    <location>
        <begin position="114"/>
        <end position="135"/>
    </location>
</feature>
<feature type="transmembrane region" description="Helical" evidence="9">
    <location>
        <begin position="33"/>
        <end position="51"/>
    </location>
</feature>
<dbReference type="GO" id="GO:0016887">
    <property type="term" value="F:ATP hydrolysis activity"/>
    <property type="evidence" value="ECO:0007669"/>
    <property type="project" value="InterPro"/>
</dbReference>
<evidence type="ECO:0000313" key="12">
    <source>
        <dbReference type="Proteomes" id="UP000319212"/>
    </source>
</evidence>
<dbReference type="SMART" id="SM00382">
    <property type="entry name" value="AAA"/>
    <property type="match status" value="1"/>
</dbReference>
<dbReference type="Gene3D" id="3.40.50.300">
    <property type="entry name" value="P-loop containing nucleotide triphosphate hydrolases"/>
    <property type="match status" value="1"/>
</dbReference>
<dbReference type="OrthoDB" id="5290247at2"/>
<evidence type="ECO:0000313" key="11">
    <source>
        <dbReference type="EMBL" id="TPG23693.1"/>
    </source>
</evidence>
<evidence type="ECO:0000256" key="2">
    <source>
        <dbReference type="ARBA" id="ARBA00022448"/>
    </source>
</evidence>
<dbReference type="InterPro" id="IPR027417">
    <property type="entry name" value="P-loop_NTPase"/>
</dbReference>
<dbReference type="GO" id="GO:0005886">
    <property type="term" value="C:plasma membrane"/>
    <property type="evidence" value="ECO:0007669"/>
    <property type="project" value="UniProtKB-SubCell"/>
</dbReference>
<evidence type="ECO:0000256" key="6">
    <source>
        <dbReference type="ARBA" id="ARBA00022840"/>
    </source>
</evidence>
<dbReference type="Pfam" id="PF12399">
    <property type="entry name" value="BCA_ABC_TP_C"/>
    <property type="match status" value="1"/>
</dbReference>
<accession>A0A502DEU3</accession>
<sequence>MTPARFGIAVLLILLLVGPQVLPESIVTILNYTGLYGLVAIGLALLTGIGGMSSFGHAAFVGVGAYATSYFTTAFGLSPWITLLIGVVASWMIAFALGGLTLRLAGHYLPLSTIAWGLSLFFVAGNLDFLGGHTGISNVPYISLFGFDFDNGRRFTYLIWAVVLAAVVLVQNLLSSREGRAIRCLKGGRVMAESMGVNIPRMKIVVFTISAVLAAVSGWLYAHLQRFVSPTPFGLDYGIEYLFMAVVGGAGYVWGAVLGAGIITVLRELLVDFLPKLIGQSGNYEVIVLSILTIVLLQRAPEGIWPLVVGRFARQRVAAPSTLRGAPPLERRALPSAGETILEVDAATKKFGGLVAVGDVSLTVRTGEILALLGPNGAGKSTMFNLISGVLPVTSGTVRFLGQAIGKLEAHDIARLGMSRTFQHVKLLPHLTVLENVAIGAHLRGHAGILRSSLHLERREEDQLLAEASRQIDRVGLTANKHLLAGSLPLGDQRIVEIARALAADPCLLLLDEPAAGLRFKEKEALSDLLRKLRAEGMGVLLVEHDMDFVMGLVDRIVVMEFGQKIAEGLPAEIQANPVVLEAYLGSVE</sequence>
<evidence type="ECO:0000259" key="10">
    <source>
        <dbReference type="PROSITE" id="PS50893"/>
    </source>
</evidence>
<feature type="transmembrane region" description="Helical" evidence="9">
    <location>
        <begin position="58"/>
        <end position="77"/>
    </location>
</feature>
<keyword evidence="2" id="KW-0813">Transport</keyword>
<proteinExistence type="predicted"/>
<dbReference type="InterPro" id="IPR051120">
    <property type="entry name" value="ABC_AA/LPS_Transport"/>
</dbReference>
<feature type="transmembrane region" description="Helical" evidence="9">
    <location>
        <begin position="83"/>
        <end position="102"/>
    </location>
</feature>
<comment type="caution">
    <text evidence="11">The sequence shown here is derived from an EMBL/GenBank/DDBJ whole genome shotgun (WGS) entry which is preliminary data.</text>
</comment>
<keyword evidence="7 9" id="KW-1133">Transmembrane helix</keyword>
<dbReference type="Pfam" id="PF00005">
    <property type="entry name" value="ABC_tran"/>
    <property type="match status" value="1"/>
</dbReference>
<reference evidence="11 12" key="1">
    <citation type="journal article" date="2019" name="Environ. Microbiol.">
        <title>Species interactions and distinct microbial communities in high Arctic permafrost affected cryosols are associated with the CH4 and CO2 gas fluxes.</title>
        <authorList>
            <person name="Altshuler I."/>
            <person name="Hamel J."/>
            <person name="Turney S."/>
            <person name="Magnuson E."/>
            <person name="Levesque R."/>
            <person name="Greer C."/>
            <person name="Whyte L.G."/>
        </authorList>
    </citation>
    <scope>NUCLEOTIDE SEQUENCE [LARGE SCALE GENOMIC DNA]</scope>
    <source>
        <strain evidence="11 12">S06.C</strain>
    </source>
</reference>
<dbReference type="Pfam" id="PF02653">
    <property type="entry name" value="BPD_transp_2"/>
    <property type="match status" value="1"/>
</dbReference>
<feature type="domain" description="ABC transporter" evidence="10">
    <location>
        <begin position="342"/>
        <end position="587"/>
    </location>
</feature>
<dbReference type="InterPro" id="IPR032823">
    <property type="entry name" value="BCA_ABC_TP_C"/>
</dbReference>
<feature type="transmembrane region" description="Helical" evidence="9">
    <location>
        <begin position="204"/>
        <end position="222"/>
    </location>
</feature>
<dbReference type="GO" id="GO:0005524">
    <property type="term" value="F:ATP binding"/>
    <property type="evidence" value="ECO:0007669"/>
    <property type="project" value="UniProtKB-KW"/>
</dbReference>
<keyword evidence="4 9" id="KW-0812">Transmembrane</keyword>
<protein>
    <submittedName>
        <fullName evidence="11">ATP-binding cassette domain-containing protein</fullName>
    </submittedName>
</protein>
<evidence type="ECO:0000256" key="9">
    <source>
        <dbReference type="SAM" id="Phobius"/>
    </source>
</evidence>
<dbReference type="EMBL" id="RCZI01000008">
    <property type="protein sequence ID" value="TPG23693.1"/>
    <property type="molecule type" value="Genomic_DNA"/>
</dbReference>
<evidence type="ECO:0000256" key="1">
    <source>
        <dbReference type="ARBA" id="ARBA00004651"/>
    </source>
</evidence>
<dbReference type="RefSeq" id="WP_140844994.1">
    <property type="nucleotide sequence ID" value="NZ_RCZI01000008.1"/>
</dbReference>
<evidence type="ECO:0000256" key="3">
    <source>
        <dbReference type="ARBA" id="ARBA00022475"/>
    </source>
</evidence>
<keyword evidence="5" id="KW-0547">Nucleotide-binding</keyword>
<organism evidence="11 12">
    <name type="scientific">Variovorax guangxiensis</name>
    <dbReference type="NCBI Taxonomy" id="1775474"/>
    <lineage>
        <taxon>Bacteria</taxon>
        <taxon>Pseudomonadati</taxon>
        <taxon>Pseudomonadota</taxon>
        <taxon>Betaproteobacteria</taxon>
        <taxon>Burkholderiales</taxon>
        <taxon>Comamonadaceae</taxon>
        <taxon>Variovorax</taxon>
    </lineage>
</organism>
<evidence type="ECO:0000256" key="4">
    <source>
        <dbReference type="ARBA" id="ARBA00022692"/>
    </source>
</evidence>
<dbReference type="InterPro" id="IPR003593">
    <property type="entry name" value="AAA+_ATPase"/>
</dbReference>
<dbReference type="Proteomes" id="UP000319212">
    <property type="component" value="Unassembled WGS sequence"/>
</dbReference>
<dbReference type="PANTHER" id="PTHR45772:SF2">
    <property type="entry name" value="ABC TRANSPORTER ATP-BINDING PROTEIN"/>
    <property type="match status" value="1"/>
</dbReference>
<keyword evidence="3" id="KW-1003">Cell membrane</keyword>
<keyword evidence="6 11" id="KW-0067">ATP-binding</keyword>
<feature type="transmembrane region" description="Helical" evidence="9">
    <location>
        <begin position="242"/>
        <end position="266"/>
    </location>
</feature>
<dbReference type="CDD" id="cd03219">
    <property type="entry name" value="ABC_Mj1267_LivG_branched"/>
    <property type="match status" value="1"/>
</dbReference>
<dbReference type="PROSITE" id="PS50893">
    <property type="entry name" value="ABC_TRANSPORTER_2"/>
    <property type="match status" value="1"/>
</dbReference>
<keyword evidence="8 9" id="KW-0472">Membrane</keyword>
<dbReference type="InterPro" id="IPR003439">
    <property type="entry name" value="ABC_transporter-like_ATP-bd"/>
</dbReference>
<evidence type="ECO:0000256" key="7">
    <source>
        <dbReference type="ARBA" id="ARBA00022989"/>
    </source>
</evidence>
<name>A0A502DEU3_9BURK</name>
<dbReference type="FunFam" id="3.40.50.300:FF:000421">
    <property type="entry name" value="Branched-chain amino acid ABC transporter ATP-binding protein"/>
    <property type="match status" value="1"/>
</dbReference>
<dbReference type="AlphaFoldDB" id="A0A502DEU3"/>
<comment type="subcellular location">
    <subcellularLocation>
        <location evidence="1">Cell membrane</location>
        <topology evidence="1">Multi-pass membrane protein</topology>
    </subcellularLocation>
</comment>
<evidence type="ECO:0000256" key="8">
    <source>
        <dbReference type="ARBA" id="ARBA00023136"/>
    </source>
</evidence>
<dbReference type="InterPro" id="IPR001851">
    <property type="entry name" value="ABC_transp_permease"/>
</dbReference>
<dbReference type="PANTHER" id="PTHR45772">
    <property type="entry name" value="CONSERVED COMPONENT OF ABC TRANSPORTER FOR NATURAL AMINO ACIDS-RELATED"/>
    <property type="match status" value="1"/>
</dbReference>
<evidence type="ECO:0000256" key="5">
    <source>
        <dbReference type="ARBA" id="ARBA00022741"/>
    </source>
</evidence>